<dbReference type="PANTHER" id="PTHR30482:SF17">
    <property type="entry name" value="ABC TRANSPORTER ATP-BINDING PROTEIN"/>
    <property type="match status" value="1"/>
</dbReference>
<dbReference type="RefSeq" id="WP_046330029.1">
    <property type="nucleotide sequence ID" value="NZ_CP007501.1"/>
</dbReference>
<dbReference type="OrthoDB" id="9814461at2"/>
<dbReference type="Pfam" id="PF02653">
    <property type="entry name" value="BPD_transp_2"/>
    <property type="match status" value="1"/>
</dbReference>
<name>A0A0E3ZL60_9BURK</name>
<dbReference type="EMBL" id="CP007501">
    <property type="protein sequence ID" value="AKD25191.1"/>
    <property type="molecule type" value="Genomic_DNA"/>
</dbReference>
<feature type="transmembrane region" description="Helical" evidence="6">
    <location>
        <begin position="166"/>
        <end position="187"/>
    </location>
</feature>
<keyword evidence="5 6" id="KW-0472">Membrane</keyword>
<dbReference type="InterPro" id="IPR001851">
    <property type="entry name" value="ABC_transp_permease"/>
</dbReference>
<dbReference type="PANTHER" id="PTHR30482">
    <property type="entry name" value="HIGH-AFFINITY BRANCHED-CHAIN AMINO ACID TRANSPORT SYSTEM PERMEASE"/>
    <property type="match status" value="1"/>
</dbReference>
<dbReference type="STRING" id="1835254.CL55_00008580"/>
<feature type="transmembrane region" description="Helical" evidence="6">
    <location>
        <begin position="12"/>
        <end position="30"/>
    </location>
</feature>
<dbReference type="AlphaFoldDB" id="A0A0E3ZL60"/>
<evidence type="ECO:0000256" key="1">
    <source>
        <dbReference type="ARBA" id="ARBA00004651"/>
    </source>
</evidence>
<protein>
    <submittedName>
        <fullName evidence="7">ABC-type branched-chain amino acid transport system, permease component</fullName>
    </submittedName>
</protein>
<dbReference type="KEGG" id="pdq:CL55_00008580"/>
<keyword evidence="4 6" id="KW-1133">Transmembrane helix</keyword>
<feature type="transmembrane region" description="Helical" evidence="6">
    <location>
        <begin position="218"/>
        <end position="237"/>
    </location>
</feature>
<dbReference type="CDD" id="cd06581">
    <property type="entry name" value="TM_PBP1_LivM_like"/>
    <property type="match status" value="1"/>
</dbReference>
<evidence type="ECO:0000256" key="5">
    <source>
        <dbReference type="ARBA" id="ARBA00023136"/>
    </source>
</evidence>
<proteinExistence type="predicted"/>
<feature type="transmembrane region" description="Helical" evidence="6">
    <location>
        <begin position="291"/>
        <end position="314"/>
    </location>
</feature>
<keyword evidence="2" id="KW-1003">Cell membrane</keyword>
<sequence length="327" mass="34905">MHNPQVKAIRFIELFLLSSALVLYIAGSIFEDTFFLRLATEALIFGGLAMSVDLLLGIVGLLSLGQAFYFGFGAYLSALVLKEISPSFFLAIGIVTLSSILLGWIASFIALRSKGVYFALITFGLAQVAAKVVYNTRSLGASDGMMGVPILQIWTPFGSIDTSHPGAFFLITLLTIGVLYAVLKYFLTTPMGSIWHAIRCNEDRLAYVGYKSKGPKQVAFILATVVAAVSGALYPMLRGFVSPELMFFSVSGNAVVTVVLGGVGTLIGPILGSVLLTSFKSIIGTWTVHHHIVIGIIFVVIVVSAPKGLAGLLAKYLGKNHTSKEGE</sequence>
<dbReference type="GO" id="GO:0005886">
    <property type="term" value="C:plasma membrane"/>
    <property type="evidence" value="ECO:0007669"/>
    <property type="project" value="UniProtKB-SubCell"/>
</dbReference>
<dbReference type="PATRIC" id="fig|576611.7.peg.871"/>
<gene>
    <name evidence="7" type="ORF">CL55_00008580</name>
</gene>
<organism evidence="7 8">
    <name type="scientific">Polynucleobacter duraquae</name>
    <dbReference type="NCBI Taxonomy" id="1835254"/>
    <lineage>
        <taxon>Bacteria</taxon>
        <taxon>Pseudomonadati</taxon>
        <taxon>Pseudomonadota</taxon>
        <taxon>Betaproteobacteria</taxon>
        <taxon>Burkholderiales</taxon>
        <taxon>Burkholderiaceae</taxon>
        <taxon>Polynucleobacter</taxon>
    </lineage>
</organism>
<keyword evidence="3 6" id="KW-0812">Transmembrane</keyword>
<keyword evidence="8" id="KW-1185">Reference proteome</keyword>
<dbReference type="InterPro" id="IPR043428">
    <property type="entry name" value="LivM-like"/>
</dbReference>
<evidence type="ECO:0000256" key="4">
    <source>
        <dbReference type="ARBA" id="ARBA00022989"/>
    </source>
</evidence>
<dbReference type="Proteomes" id="UP000061135">
    <property type="component" value="Chromosome"/>
</dbReference>
<evidence type="ECO:0000256" key="2">
    <source>
        <dbReference type="ARBA" id="ARBA00022475"/>
    </source>
</evidence>
<evidence type="ECO:0000256" key="3">
    <source>
        <dbReference type="ARBA" id="ARBA00022692"/>
    </source>
</evidence>
<evidence type="ECO:0000313" key="7">
    <source>
        <dbReference type="EMBL" id="AKD25191.1"/>
    </source>
</evidence>
<feature type="transmembrane region" description="Helical" evidence="6">
    <location>
        <begin position="87"/>
        <end position="110"/>
    </location>
</feature>
<dbReference type="GO" id="GO:0015658">
    <property type="term" value="F:branched-chain amino acid transmembrane transporter activity"/>
    <property type="evidence" value="ECO:0007669"/>
    <property type="project" value="InterPro"/>
</dbReference>
<accession>A0A0E3ZL60</accession>
<reference evidence="7 8" key="1">
    <citation type="submission" date="2014-03" db="EMBL/GenBank/DDBJ databases">
        <title>Genome of Polynucleobacter strain MWH-MoK4.</title>
        <authorList>
            <person name="Hahn M.W."/>
        </authorList>
    </citation>
    <scope>NUCLEOTIDE SEQUENCE [LARGE SCALE GENOMIC DNA]</scope>
    <source>
        <strain evidence="7 8">MWH-MoK4</strain>
    </source>
</reference>
<feature type="transmembrane region" description="Helical" evidence="6">
    <location>
        <begin position="42"/>
        <end position="75"/>
    </location>
</feature>
<feature type="transmembrane region" description="Helical" evidence="6">
    <location>
        <begin position="257"/>
        <end position="279"/>
    </location>
</feature>
<comment type="subcellular location">
    <subcellularLocation>
        <location evidence="1">Cell membrane</location>
        <topology evidence="1">Multi-pass membrane protein</topology>
    </subcellularLocation>
</comment>
<evidence type="ECO:0000313" key="8">
    <source>
        <dbReference type="Proteomes" id="UP000061135"/>
    </source>
</evidence>
<evidence type="ECO:0000256" key="6">
    <source>
        <dbReference type="SAM" id="Phobius"/>
    </source>
</evidence>
<dbReference type="HOGENOM" id="CLU_031365_0_1_4"/>